<evidence type="ECO:0000313" key="1">
    <source>
        <dbReference type="EMBL" id="PKK74539.1"/>
    </source>
</evidence>
<evidence type="ECO:0000313" key="2">
    <source>
        <dbReference type="Proteomes" id="UP000233469"/>
    </source>
</evidence>
<name>A0A2N1NL01_9GLOM</name>
<reference evidence="1 2" key="1">
    <citation type="submission" date="2016-04" db="EMBL/GenBank/DDBJ databases">
        <title>Genome analyses suggest a sexual origin of heterokaryosis in a supposedly ancient asexual fungus.</title>
        <authorList>
            <person name="Ropars J."/>
            <person name="Sedzielewska K."/>
            <person name="Noel J."/>
            <person name="Charron P."/>
            <person name="Farinelli L."/>
            <person name="Marton T."/>
            <person name="Kruger M."/>
            <person name="Pelin A."/>
            <person name="Brachmann A."/>
            <person name="Corradi N."/>
        </authorList>
    </citation>
    <scope>NUCLEOTIDE SEQUENCE [LARGE SCALE GENOMIC DNA]</scope>
    <source>
        <strain evidence="1 2">C2</strain>
    </source>
</reference>
<dbReference type="AlphaFoldDB" id="A0A2N1NL01"/>
<proteinExistence type="predicted"/>
<dbReference type="Proteomes" id="UP000233469">
    <property type="component" value="Unassembled WGS sequence"/>
</dbReference>
<sequence length="53" mass="6383">MFLLILNADPYVHIYYAIYLYRDHPDYCDKEGLICIADHFYDESLLHLFPQSN</sequence>
<gene>
    <name evidence="1" type="ORF">RhiirC2_738677</name>
</gene>
<protein>
    <submittedName>
        <fullName evidence="1">Uncharacterized protein</fullName>
    </submittedName>
</protein>
<organism evidence="1 2">
    <name type="scientific">Rhizophagus irregularis</name>
    <dbReference type="NCBI Taxonomy" id="588596"/>
    <lineage>
        <taxon>Eukaryota</taxon>
        <taxon>Fungi</taxon>
        <taxon>Fungi incertae sedis</taxon>
        <taxon>Mucoromycota</taxon>
        <taxon>Glomeromycotina</taxon>
        <taxon>Glomeromycetes</taxon>
        <taxon>Glomerales</taxon>
        <taxon>Glomeraceae</taxon>
        <taxon>Rhizophagus</taxon>
    </lineage>
</organism>
<reference evidence="1 2" key="2">
    <citation type="submission" date="2017-10" db="EMBL/GenBank/DDBJ databases">
        <title>Extensive intraspecific genome diversity in a model arbuscular mycorrhizal fungus.</title>
        <authorList>
            <person name="Chen E.C.H."/>
            <person name="Morin E."/>
            <person name="Baudet D."/>
            <person name="Noel J."/>
            <person name="Ndikumana S."/>
            <person name="Charron P."/>
            <person name="St-Onge C."/>
            <person name="Giorgi J."/>
            <person name="Grigoriev I.V."/>
            <person name="Roux C."/>
            <person name="Martin F.M."/>
            <person name="Corradi N."/>
        </authorList>
    </citation>
    <scope>NUCLEOTIDE SEQUENCE [LARGE SCALE GENOMIC DNA]</scope>
    <source>
        <strain evidence="1 2">C2</strain>
    </source>
</reference>
<dbReference type="EMBL" id="LLXL01000298">
    <property type="protein sequence ID" value="PKK74539.1"/>
    <property type="molecule type" value="Genomic_DNA"/>
</dbReference>
<accession>A0A2N1NL01</accession>
<comment type="caution">
    <text evidence="1">The sequence shown here is derived from an EMBL/GenBank/DDBJ whole genome shotgun (WGS) entry which is preliminary data.</text>
</comment>